<proteinExistence type="inferred from homology"/>
<dbReference type="Pfam" id="PF02504">
    <property type="entry name" value="FA_synthesis"/>
    <property type="match status" value="1"/>
</dbReference>
<evidence type="ECO:0000256" key="6">
    <source>
        <dbReference type="ARBA" id="ARBA00023209"/>
    </source>
</evidence>
<dbReference type="PIRSF" id="PIRSF002465">
    <property type="entry name" value="Phsphlp_syn_PlsX"/>
    <property type="match status" value="1"/>
</dbReference>
<reference evidence="11 12" key="1">
    <citation type="submission" date="2017-09" db="EMBL/GenBank/DDBJ databases">
        <title>Evaluation of Pacific Biosciences Sequencing Technology to Finishing C. thermocellum Genome Sequences.</title>
        <authorList>
            <person name="Brown S."/>
        </authorList>
    </citation>
    <scope>NUCLEOTIDE SEQUENCE [LARGE SCALE GENOMIC DNA]</scope>
    <source>
        <strain evidence="11 12">AD2</strain>
    </source>
</reference>
<dbReference type="SUPFAM" id="SSF53659">
    <property type="entry name" value="Isocitrate/Isopropylmalate dehydrogenase-like"/>
    <property type="match status" value="1"/>
</dbReference>
<evidence type="ECO:0000256" key="1">
    <source>
        <dbReference type="ARBA" id="ARBA00001232"/>
    </source>
</evidence>
<sequence>MIILVDAMGGDNAPEAIVNGCLDAVSEADGFEILLIGDEGKIREILNKRSYDTSRIKIHHASEVITVEDTPTKAIKTKKDSSMVVGFKLLKEKKGDIFLSCGNSGALMTGALFILGRIKGVDRPAIGAIVPTKAGKGLIIDAGLNTVCKPVNYQQFGIMGSIYMKEMLGIENPKVGLLNIGAEVGKGNETLKQAYSLLSESNINFVGNVEGNDVALGKVDVVVCDGFTGNVLLKFYEGAGSYFYNLIKGIMLKNLKTKMAALMLKKDMKVLKKIMDADENGGAPILGVDGLVFKSHGSSNARTVKNVIIKASKFAETKALDKIRQEFVNMEVEDIEQDL</sequence>
<dbReference type="GO" id="GO:0005737">
    <property type="term" value="C:cytoplasm"/>
    <property type="evidence" value="ECO:0007669"/>
    <property type="project" value="UniProtKB-SubCell"/>
</dbReference>
<comment type="subunit">
    <text evidence="9 10">Homodimer. Probably interacts with PlsY.</text>
</comment>
<dbReference type="InterPro" id="IPR003664">
    <property type="entry name" value="FA_synthesis"/>
</dbReference>
<evidence type="ECO:0000313" key="12">
    <source>
        <dbReference type="Proteomes" id="UP000223596"/>
    </source>
</evidence>
<dbReference type="GO" id="GO:0043811">
    <property type="term" value="F:phosphate:acyl-[acyl carrier protein] acyltransferase activity"/>
    <property type="evidence" value="ECO:0007669"/>
    <property type="project" value="UniProtKB-UniRule"/>
</dbReference>
<dbReference type="AlphaFoldDB" id="A0AB36TIA5"/>
<dbReference type="NCBIfam" id="TIGR00182">
    <property type="entry name" value="plsX"/>
    <property type="match status" value="1"/>
</dbReference>
<evidence type="ECO:0000256" key="4">
    <source>
        <dbReference type="ARBA" id="ARBA00022679"/>
    </source>
</evidence>
<keyword evidence="11" id="KW-0012">Acyltransferase</keyword>
<dbReference type="GO" id="GO:0006633">
    <property type="term" value="P:fatty acid biosynthetic process"/>
    <property type="evidence" value="ECO:0007669"/>
    <property type="project" value="UniProtKB-UniRule"/>
</dbReference>
<evidence type="ECO:0000256" key="2">
    <source>
        <dbReference type="ARBA" id="ARBA00022490"/>
    </source>
</evidence>
<dbReference type="HAMAP" id="MF_00019">
    <property type="entry name" value="PlsX"/>
    <property type="match status" value="1"/>
</dbReference>
<keyword evidence="7 10" id="KW-1208">Phospholipid metabolism</keyword>
<dbReference type="EC" id="2.3.1.274" evidence="8 10"/>
<comment type="similarity">
    <text evidence="10">Belongs to the PlsX family.</text>
</comment>
<comment type="catalytic activity">
    <reaction evidence="1 10">
        <text>a fatty acyl-[ACP] + phosphate = an acyl phosphate + holo-[ACP]</text>
        <dbReference type="Rhea" id="RHEA:42292"/>
        <dbReference type="Rhea" id="RHEA-COMP:9685"/>
        <dbReference type="Rhea" id="RHEA-COMP:14125"/>
        <dbReference type="ChEBI" id="CHEBI:43474"/>
        <dbReference type="ChEBI" id="CHEBI:59918"/>
        <dbReference type="ChEBI" id="CHEBI:64479"/>
        <dbReference type="ChEBI" id="CHEBI:138651"/>
        <dbReference type="EC" id="2.3.1.274"/>
    </reaction>
</comment>
<name>A0AB36TIA5_ACETH</name>
<comment type="pathway">
    <text evidence="10">Lipid metabolism; phospholipid metabolism.</text>
</comment>
<evidence type="ECO:0000256" key="7">
    <source>
        <dbReference type="ARBA" id="ARBA00023264"/>
    </source>
</evidence>
<dbReference type="Proteomes" id="UP000223596">
    <property type="component" value="Unassembled WGS sequence"/>
</dbReference>
<dbReference type="InterPro" id="IPR012281">
    <property type="entry name" value="Phospholipid_synth_PlsX-like"/>
</dbReference>
<dbReference type="PANTHER" id="PTHR30100">
    <property type="entry name" value="FATTY ACID/PHOSPHOLIPID SYNTHESIS PROTEIN PLSX"/>
    <property type="match status" value="1"/>
</dbReference>
<dbReference type="EMBL" id="PDBW01000001">
    <property type="protein sequence ID" value="PFH02560.1"/>
    <property type="molecule type" value="Genomic_DNA"/>
</dbReference>
<evidence type="ECO:0000313" key="11">
    <source>
        <dbReference type="EMBL" id="PFH02560.1"/>
    </source>
</evidence>
<gene>
    <name evidence="10" type="primary">plsX</name>
    <name evidence="11" type="ORF">M972_111341</name>
</gene>
<comment type="subcellular location">
    <subcellularLocation>
        <location evidence="10">Cytoplasm</location>
    </subcellularLocation>
    <text evidence="10">Associated with the membrane possibly through PlsY.</text>
</comment>
<protein>
    <recommendedName>
        <fullName evidence="8 10">Phosphate acyltransferase</fullName>
        <ecNumber evidence="8 10">2.3.1.274</ecNumber>
    </recommendedName>
    <alternativeName>
        <fullName evidence="10">Acyl-ACP phosphotransacylase</fullName>
    </alternativeName>
    <alternativeName>
        <fullName evidence="10">Acyl-[acyl-carrier-protein]--phosphate acyltransferase</fullName>
    </alternativeName>
    <alternativeName>
        <fullName evidence="10">Phosphate-acyl-ACP acyltransferase</fullName>
    </alternativeName>
</protein>
<keyword evidence="3 10" id="KW-0444">Lipid biosynthesis</keyword>
<keyword evidence="5 10" id="KW-0443">Lipid metabolism</keyword>
<dbReference type="GeneID" id="35805367"/>
<dbReference type="PANTHER" id="PTHR30100:SF1">
    <property type="entry name" value="PHOSPHATE ACYLTRANSFERASE"/>
    <property type="match status" value="1"/>
</dbReference>
<dbReference type="Gene3D" id="3.40.718.10">
    <property type="entry name" value="Isopropylmalate Dehydrogenase"/>
    <property type="match status" value="1"/>
</dbReference>
<accession>A0AB36TIA5</accession>
<keyword evidence="6 10" id="KW-0594">Phospholipid biosynthesis</keyword>
<evidence type="ECO:0000256" key="10">
    <source>
        <dbReference type="HAMAP-Rule" id="MF_00019"/>
    </source>
</evidence>
<organism evidence="11 12">
    <name type="scientific">Acetivibrio thermocellus AD2</name>
    <dbReference type="NCBI Taxonomy" id="1138384"/>
    <lineage>
        <taxon>Bacteria</taxon>
        <taxon>Bacillati</taxon>
        <taxon>Bacillota</taxon>
        <taxon>Clostridia</taxon>
        <taxon>Eubacteriales</taxon>
        <taxon>Oscillospiraceae</taxon>
        <taxon>Acetivibrio</taxon>
    </lineage>
</organism>
<evidence type="ECO:0000256" key="8">
    <source>
        <dbReference type="ARBA" id="ARBA00024069"/>
    </source>
</evidence>
<keyword evidence="2 10" id="KW-0963">Cytoplasm</keyword>
<evidence type="ECO:0000256" key="3">
    <source>
        <dbReference type="ARBA" id="ARBA00022516"/>
    </source>
</evidence>
<dbReference type="GO" id="GO:0008654">
    <property type="term" value="P:phospholipid biosynthetic process"/>
    <property type="evidence" value="ECO:0007669"/>
    <property type="project" value="UniProtKB-KW"/>
</dbReference>
<dbReference type="RefSeq" id="WP_003518607.1">
    <property type="nucleotide sequence ID" value="NZ_CP013828.1"/>
</dbReference>
<evidence type="ECO:0000256" key="5">
    <source>
        <dbReference type="ARBA" id="ARBA00023098"/>
    </source>
</evidence>
<comment type="caution">
    <text evidence="11">The sequence shown here is derived from an EMBL/GenBank/DDBJ whole genome shotgun (WGS) entry which is preliminary data.</text>
</comment>
<dbReference type="SMR" id="A0AB36TIA5"/>
<comment type="function">
    <text evidence="10">Catalyzes the reversible formation of acyl-phosphate (acyl-PO(4)) from acyl-[acyl-carrier-protein] (acyl-ACP). This enzyme utilizes acyl-ACP as fatty acyl donor, but not acyl-CoA.</text>
</comment>
<keyword evidence="4 10" id="KW-0808">Transferase</keyword>
<evidence type="ECO:0000256" key="9">
    <source>
        <dbReference type="ARBA" id="ARBA00046608"/>
    </source>
</evidence>